<dbReference type="SUPFAM" id="SSF48452">
    <property type="entry name" value="TPR-like"/>
    <property type="match status" value="3"/>
</dbReference>
<dbReference type="Pfam" id="PF00931">
    <property type="entry name" value="NB-ARC"/>
    <property type="match status" value="1"/>
</dbReference>
<dbReference type="Proteomes" id="UP000050417">
    <property type="component" value="Unassembled WGS sequence"/>
</dbReference>
<dbReference type="AlphaFoldDB" id="A0A0N8GMX6"/>
<dbReference type="PANTHER" id="PTHR47691:SF3">
    <property type="entry name" value="HTH-TYPE TRANSCRIPTIONAL REGULATOR RV0890C-RELATED"/>
    <property type="match status" value="1"/>
</dbReference>
<comment type="caution">
    <text evidence="2">The sequence shown here is derived from an EMBL/GenBank/DDBJ whole genome shotgun (WGS) entry which is preliminary data.</text>
</comment>
<dbReference type="InterPro" id="IPR027417">
    <property type="entry name" value="P-loop_NTPase"/>
</dbReference>
<dbReference type="Pfam" id="PF13424">
    <property type="entry name" value="TPR_12"/>
    <property type="match status" value="1"/>
</dbReference>
<gene>
    <name evidence="2" type="ORF">ADN00_11165</name>
</gene>
<accession>A0A0N8GMX6</accession>
<feature type="domain" description="NB-ARC" evidence="1">
    <location>
        <begin position="166"/>
        <end position="328"/>
    </location>
</feature>
<proteinExistence type="predicted"/>
<dbReference type="PANTHER" id="PTHR47691">
    <property type="entry name" value="REGULATOR-RELATED"/>
    <property type="match status" value="1"/>
</dbReference>
<dbReference type="Gene3D" id="3.40.50.300">
    <property type="entry name" value="P-loop containing nucleotide triphosphate hydrolases"/>
    <property type="match status" value="1"/>
</dbReference>
<dbReference type="STRING" id="1134406.ADN00_11165"/>
<sequence>MGIDPVCVRQALRDWASLKLLGENPAAKTELVSQHQEKCGYSDTCAGRGLALREVLQEALVTLQPEPAAPVLEDKRWRPYLILSEQFQKGRSPDWLCEQFHISRATYYLEQQRALEMLTGVLQSRQEKAAAEQAQRRPALWDFRPASRAQVFMVPSRAAQPLLGREELIDTLKRSLFDRRAARAAALHGLPGSGKTSLAVELAYDPAVRKEFADGVLWAGLGQHPNLTALMGAWAAELGIPADTAASRSGLEERAAMIRAAIGLRRFLIVIDDAWQIDAALGLKAGGPNCAYLLTTRHASLAVEFAGTRAFRIEELGREDGMALLKWFAPAAFAANPQAAEDLVVSVGALPLALVLMGSYLQVQSAHDQPRRIQQALEFLRQQQAYYQLQRSQSPLEAHPGLPLGEPESLHAVIGLSEAALPPGAQQVFYGLALFPSKPNTFSEQAALAVCACSTADLDALVDSGLLEPVLDDRYRMHQAISDYARQKAPGAEAVKRMVEYYLAWASAAPNSLAKLDLEISNIAESCRLAFQQGIHAEAIRLVTVFFAFLEVRGLYDLAGSLLEDALSAAGNRDDLETQADILLKMGDIEVRRGQFCSASSHLEQAVSISHEKGLREMEARGLFHLGMAKLYAGEISLGFAVLNQALALARQVEDALLQCFDLNGLGFACQETAQFGAARAYLKEALDLARDEHLPRGLGWAHQNRCMLEIQSGQYELARDDSRACVQVYQAIGDRRGTAWQMYHEGRIDRHWGDYDSAALRFETALRQLEELGDGMGEGFCLHNLGLLKAERGEWLSAWEDYRNAQRIFESIGCQSGIAQCLHSLALLQRKSGSPRAAIPLLERAMEMREQISFRRGVGVSLGIYALCLYESGQLIPAFECAERAVALFRRLEIPANLASALVYWGRMQMEHGNPVEAASVFKEALQVRLEIHQPHLLLEPQVGLAASALLQGRRELAWQACEDAWLTFNKLQAGGLQVMDHPGWVCLHLGKTMRALGFAERAQAVWQWGKKAIREQAERLPPDADAATYLKKNVENRVLLAL</sequence>
<dbReference type="OrthoDB" id="143373at2"/>
<dbReference type="SUPFAM" id="SSF52540">
    <property type="entry name" value="P-loop containing nucleoside triphosphate hydrolases"/>
    <property type="match status" value="1"/>
</dbReference>
<dbReference type="InterPro" id="IPR011990">
    <property type="entry name" value="TPR-like_helical_dom_sf"/>
</dbReference>
<evidence type="ECO:0000259" key="1">
    <source>
        <dbReference type="Pfam" id="PF00931"/>
    </source>
</evidence>
<organism evidence="2 3">
    <name type="scientific">Ornatilinea apprima</name>
    <dbReference type="NCBI Taxonomy" id="1134406"/>
    <lineage>
        <taxon>Bacteria</taxon>
        <taxon>Bacillati</taxon>
        <taxon>Chloroflexota</taxon>
        <taxon>Anaerolineae</taxon>
        <taxon>Anaerolineales</taxon>
        <taxon>Anaerolineaceae</taxon>
        <taxon>Ornatilinea</taxon>
    </lineage>
</organism>
<dbReference type="InterPro" id="IPR002182">
    <property type="entry name" value="NB-ARC"/>
</dbReference>
<protein>
    <recommendedName>
        <fullName evidence="1">NB-ARC domain-containing protein</fullName>
    </recommendedName>
</protein>
<dbReference type="EMBL" id="LGCL01000025">
    <property type="protein sequence ID" value="KPL76522.1"/>
    <property type="molecule type" value="Genomic_DNA"/>
</dbReference>
<evidence type="ECO:0000313" key="2">
    <source>
        <dbReference type="EMBL" id="KPL76522.1"/>
    </source>
</evidence>
<keyword evidence="3" id="KW-1185">Reference proteome</keyword>
<dbReference type="PRINTS" id="PR00364">
    <property type="entry name" value="DISEASERSIST"/>
</dbReference>
<evidence type="ECO:0000313" key="3">
    <source>
        <dbReference type="Proteomes" id="UP000050417"/>
    </source>
</evidence>
<dbReference type="Gene3D" id="1.25.40.10">
    <property type="entry name" value="Tetratricopeptide repeat domain"/>
    <property type="match status" value="2"/>
</dbReference>
<dbReference type="InterPro" id="IPR019734">
    <property type="entry name" value="TPR_rpt"/>
</dbReference>
<dbReference type="SMART" id="SM00028">
    <property type="entry name" value="TPR"/>
    <property type="match status" value="7"/>
</dbReference>
<dbReference type="RefSeq" id="WP_075063094.1">
    <property type="nucleotide sequence ID" value="NZ_LGCL01000025.1"/>
</dbReference>
<dbReference type="GO" id="GO:0043531">
    <property type="term" value="F:ADP binding"/>
    <property type="evidence" value="ECO:0007669"/>
    <property type="project" value="InterPro"/>
</dbReference>
<name>A0A0N8GMX6_9CHLR</name>
<reference evidence="2 3" key="1">
    <citation type="submission" date="2015-07" db="EMBL/GenBank/DDBJ databases">
        <title>Genome sequence of Ornatilinea apprima DSM 23815.</title>
        <authorList>
            <person name="Hemp J."/>
            <person name="Ward L.M."/>
            <person name="Pace L.A."/>
            <person name="Fischer W.W."/>
        </authorList>
    </citation>
    <scope>NUCLEOTIDE SEQUENCE [LARGE SCALE GENOMIC DNA]</scope>
    <source>
        <strain evidence="2 3">P3M-1</strain>
    </source>
</reference>